<dbReference type="Pfam" id="PF00383">
    <property type="entry name" value="dCMP_cyt_deam_1"/>
    <property type="match status" value="1"/>
</dbReference>
<evidence type="ECO:0000256" key="2">
    <source>
        <dbReference type="ARBA" id="ARBA00038160"/>
    </source>
</evidence>
<dbReference type="GO" id="GO:0005634">
    <property type="term" value="C:nucleus"/>
    <property type="evidence" value="ECO:0007669"/>
    <property type="project" value="TreeGrafter"/>
</dbReference>
<dbReference type="GO" id="GO:0052717">
    <property type="term" value="F:tRNA-specific adenosine-34 deaminase activity"/>
    <property type="evidence" value="ECO:0007669"/>
    <property type="project" value="TreeGrafter"/>
</dbReference>
<evidence type="ECO:0000256" key="1">
    <source>
        <dbReference type="ARBA" id="ARBA00022694"/>
    </source>
</evidence>
<dbReference type="PANTHER" id="PTHR11079">
    <property type="entry name" value="CYTOSINE DEAMINASE FAMILY MEMBER"/>
    <property type="match status" value="1"/>
</dbReference>
<dbReference type="InterPro" id="IPR016193">
    <property type="entry name" value="Cytidine_deaminase-like"/>
</dbReference>
<keyword evidence="1" id="KW-0819">tRNA processing</keyword>
<dbReference type="SUPFAM" id="SSF53927">
    <property type="entry name" value="Cytidine deaminase-like"/>
    <property type="match status" value="1"/>
</dbReference>
<evidence type="ECO:0000259" key="3">
    <source>
        <dbReference type="PROSITE" id="PS51747"/>
    </source>
</evidence>
<comment type="caution">
    <text evidence="4">The sequence shown here is derived from an EMBL/GenBank/DDBJ whole genome shotgun (WGS) entry which is preliminary data.</text>
</comment>
<dbReference type="Gene3D" id="3.40.140.10">
    <property type="entry name" value="Cytidine Deaminase, domain 2"/>
    <property type="match status" value="1"/>
</dbReference>
<name>A0AAV6TKT9_9ARAC</name>
<proteinExistence type="inferred from homology"/>
<feature type="non-terminal residue" evidence="4">
    <location>
        <position position="312"/>
    </location>
</feature>
<dbReference type="AlphaFoldDB" id="A0AAV6TKT9"/>
<dbReference type="GO" id="GO:0008033">
    <property type="term" value="P:tRNA processing"/>
    <property type="evidence" value="ECO:0007669"/>
    <property type="project" value="UniProtKB-KW"/>
</dbReference>
<dbReference type="Proteomes" id="UP000827092">
    <property type="component" value="Unassembled WGS sequence"/>
</dbReference>
<protein>
    <recommendedName>
        <fullName evidence="3">CMP/dCMP-type deaminase domain-containing protein</fullName>
    </recommendedName>
</protein>
<keyword evidence="5" id="KW-1185">Reference proteome</keyword>
<dbReference type="EMBL" id="JAFNEN010002559">
    <property type="protein sequence ID" value="KAG8172587.1"/>
    <property type="molecule type" value="Genomic_DNA"/>
</dbReference>
<sequence>MTSNMPENLVCETKKRKLLDSETTNATKRLNMTLECPSDFEETFKNIPILADEYTRSIETEKMFVGIIKSKKETSRLIKELSAVWPLEGQSHLKRVRWTSQKDVFEILIRPLNENEISSYPDSYSLNQVLGQVNIDITGLMDTVLVYEVPKYPALTQKQYKDFSELWPMQFREDKYVEKLLKDELLSSKEREDVSKFMKMCLNAAQHGDEKVGCVIVDPSESKVVAVAHDRREKHPLQHTVMVAVDLVAKSQGGGCWETDSEHLHHSLYSKDDYDEKIEELKRQNPGKDVKKLALPYLCTSYDAYLSREPCV</sequence>
<comment type="similarity">
    <text evidence="2">Belongs to the cytidine and deoxycytidylate deaminase family. ADAT3 subfamily.</text>
</comment>
<dbReference type="GO" id="GO:0005737">
    <property type="term" value="C:cytoplasm"/>
    <property type="evidence" value="ECO:0007669"/>
    <property type="project" value="TreeGrafter"/>
</dbReference>
<dbReference type="PANTHER" id="PTHR11079:SF156">
    <property type="entry name" value="INACTIVE TRNA-SPECIFIC ADENOSINE DEAMINASE-LIKE PROTEIN 3-RELATED"/>
    <property type="match status" value="1"/>
</dbReference>
<reference evidence="4 5" key="1">
    <citation type="journal article" date="2022" name="Nat. Ecol. Evol.">
        <title>A masculinizing supergene underlies an exaggerated male reproductive morph in a spider.</title>
        <authorList>
            <person name="Hendrickx F."/>
            <person name="De Corte Z."/>
            <person name="Sonet G."/>
            <person name="Van Belleghem S.M."/>
            <person name="Kostlbacher S."/>
            <person name="Vangestel C."/>
        </authorList>
    </citation>
    <scope>NUCLEOTIDE SEQUENCE [LARGE SCALE GENOMIC DNA]</scope>
    <source>
        <strain evidence="4">W744_W776</strain>
    </source>
</reference>
<evidence type="ECO:0000313" key="5">
    <source>
        <dbReference type="Proteomes" id="UP000827092"/>
    </source>
</evidence>
<accession>A0AAV6TKT9</accession>
<gene>
    <name evidence="4" type="ORF">JTE90_014856</name>
</gene>
<feature type="domain" description="CMP/dCMP-type deaminase" evidence="3">
    <location>
        <begin position="192"/>
        <end position="312"/>
    </location>
</feature>
<dbReference type="InterPro" id="IPR002125">
    <property type="entry name" value="CMP_dCMP_dom"/>
</dbReference>
<dbReference type="PROSITE" id="PS51747">
    <property type="entry name" value="CYT_DCMP_DEAMINASES_2"/>
    <property type="match status" value="1"/>
</dbReference>
<evidence type="ECO:0000313" key="4">
    <source>
        <dbReference type="EMBL" id="KAG8172587.1"/>
    </source>
</evidence>
<organism evidence="4 5">
    <name type="scientific">Oedothorax gibbosus</name>
    <dbReference type="NCBI Taxonomy" id="931172"/>
    <lineage>
        <taxon>Eukaryota</taxon>
        <taxon>Metazoa</taxon>
        <taxon>Ecdysozoa</taxon>
        <taxon>Arthropoda</taxon>
        <taxon>Chelicerata</taxon>
        <taxon>Arachnida</taxon>
        <taxon>Araneae</taxon>
        <taxon>Araneomorphae</taxon>
        <taxon>Entelegynae</taxon>
        <taxon>Araneoidea</taxon>
        <taxon>Linyphiidae</taxon>
        <taxon>Erigoninae</taxon>
        <taxon>Oedothorax</taxon>
    </lineage>
</organism>